<keyword evidence="7" id="KW-0812">Transmembrane</keyword>
<keyword evidence="3 5" id="KW-1015">Disulfide bond</keyword>
<organism evidence="10 11">
    <name type="scientific">Trichuris muris</name>
    <name type="common">Mouse whipworm</name>
    <dbReference type="NCBI Taxonomy" id="70415"/>
    <lineage>
        <taxon>Eukaryota</taxon>
        <taxon>Metazoa</taxon>
        <taxon>Ecdysozoa</taxon>
        <taxon>Nematoda</taxon>
        <taxon>Enoplea</taxon>
        <taxon>Dorylaimia</taxon>
        <taxon>Trichinellida</taxon>
        <taxon>Trichuridae</taxon>
        <taxon>Trichuris</taxon>
    </lineage>
</organism>
<feature type="chain" id="PRO_5044624388" evidence="8">
    <location>
        <begin position="17"/>
        <end position="647"/>
    </location>
</feature>
<sequence>MARLVFCLAILRAIQCDLTNETLDSSESGAHPKDFANCDKAQVPNASLKVVLPEGYFSYTCDKDFFDAGNGFVRCVSGRWVPPTNELCLRTCEDFGPPNAVILVVSSPSSKLPGSRDGVFVSGTRLRVICKIEGIQKRLFYSVECTADGRWQVTREDNGLSIFVDPSLLETLCTRDENDHWNRVDNADKCLPFDFHGPFSIVYLRAQAGPIQPGDRARISCLQYGHVLSPNQQSLRTCQSNGFWTDMSVPICVADGCDPPPVLDQLKPVYENVDTANGWVSRRKSLYTANGGIAAGVRLFFECKDPLHFYLVGERVYSCLASGQWSVAEWPECKLKRSCEKPGLPVNGFYNYNPNVVKFSPGHVLTFGCAEGYHLDGSMHLKCLDNGVWTSPIPSCHLVEWSNKRFIAVMSIVSILGMLLLALISLVFLKHMLVRKFSASNRMQPLSAVRSSDAHLSLVNGAASHGMFGGGPSPCMYSSDMDRLALIRFADDLQPHLPSYDEAISRMVAQRRSRPCFDSLSTLSGYCTRALRRLPSLSSLRSREQRNSSNSSVSNGAVGSADTVTISDTSTAVTLDTVGTAYSNTSSNRPQAGSLCSVTSTPFSGSSVTGVSVPLSDGMPNTEFCQSQPRPLCVDQSVDSASKVGEV</sequence>
<feature type="disulfide bond" evidence="5">
    <location>
        <begin position="369"/>
        <end position="396"/>
    </location>
</feature>
<keyword evidence="4" id="KW-0325">Glycoprotein</keyword>
<accession>A0A5S6QZU8</accession>
<evidence type="ECO:0000256" key="5">
    <source>
        <dbReference type="PROSITE-ProRule" id="PRU00302"/>
    </source>
</evidence>
<keyword evidence="2" id="KW-0677">Repeat</keyword>
<dbReference type="PANTHER" id="PTHR19325">
    <property type="entry name" value="COMPLEMENT COMPONENT-RELATED SUSHI DOMAIN-CONTAINING"/>
    <property type="match status" value="1"/>
</dbReference>
<keyword evidence="7" id="KW-0472">Membrane</keyword>
<protein>
    <submittedName>
        <fullName evidence="11">Sushi domain-containing protein</fullName>
    </submittedName>
</protein>
<feature type="region of interest" description="Disordered" evidence="6">
    <location>
        <begin position="538"/>
        <end position="560"/>
    </location>
</feature>
<evidence type="ECO:0000256" key="3">
    <source>
        <dbReference type="ARBA" id="ARBA00023157"/>
    </source>
</evidence>
<dbReference type="InterPro" id="IPR035976">
    <property type="entry name" value="Sushi/SCR/CCP_sf"/>
</dbReference>
<keyword evidence="1 5" id="KW-0768">Sushi</keyword>
<dbReference type="PANTHER" id="PTHR19325:SF575">
    <property type="entry name" value="LOCOMOTION-RELATED PROTEIN HIKARU GENKI"/>
    <property type="match status" value="1"/>
</dbReference>
<keyword evidence="7" id="KW-1133">Transmembrane helix</keyword>
<dbReference type="PROSITE" id="PS50923">
    <property type="entry name" value="SUSHI"/>
    <property type="match status" value="3"/>
</dbReference>
<comment type="caution">
    <text evidence="5">Lacks conserved residue(s) required for the propagation of feature annotation.</text>
</comment>
<evidence type="ECO:0000256" key="6">
    <source>
        <dbReference type="SAM" id="MobiDB-lite"/>
    </source>
</evidence>
<evidence type="ECO:0000256" key="4">
    <source>
        <dbReference type="ARBA" id="ARBA00023180"/>
    </source>
</evidence>
<dbReference type="Gene3D" id="2.10.70.10">
    <property type="entry name" value="Complement Module, domain 1"/>
    <property type="match status" value="1"/>
</dbReference>
<reference evidence="10" key="1">
    <citation type="submission" date="2013-11" db="EMBL/GenBank/DDBJ databases">
        <authorList>
            <person name="Aslett M."/>
        </authorList>
    </citation>
    <scope>NUCLEOTIDE SEQUENCE [LARGE SCALE GENOMIC DNA]</scope>
    <source>
        <strain evidence="10">Edinburgh</strain>
    </source>
</reference>
<proteinExistence type="predicted"/>
<dbReference type="AlphaFoldDB" id="A0A5S6QZU8"/>
<dbReference type="Pfam" id="PF00084">
    <property type="entry name" value="Sushi"/>
    <property type="match status" value="2"/>
</dbReference>
<keyword evidence="8" id="KW-0732">Signal</keyword>
<dbReference type="InterPro" id="IPR050350">
    <property type="entry name" value="Compl-Cell_Adhes-Reg"/>
</dbReference>
<dbReference type="InterPro" id="IPR000436">
    <property type="entry name" value="Sushi_SCR_CCP_dom"/>
</dbReference>
<name>A0A5S6QZU8_TRIMR</name>
<reference evidence="10" key="2">
    <citation type="submission" date="2014-03" db="EMBL/GenBank/DDBJ databases">
        <title>The whipworm genome and dual-species transcriptomics of an intimate host-pathogen interaction.</title>
        <authorList>
            <person name="Foth B.J."/>
            <person name="Tsai I.J."/>
            <person name="Reid A.J."/>
            <person name="Bancroft A.J."/>
            <person name="Nichol S."/>
            <person name="Tracey A."/>
            <person name="Holroyd N."/>
            <person name="Cotton J.A."/>
            <person name="Stanley E.J."/>
            <person name="Zarowiecki M."/>
            <person name="Liu J.Z."/>
            <person name="Huckvale T."/>
            <person name="Cooper P.J."/>
            <person name="Grencis R.K."/>
            <person name="Berriman M."/>
        </authorList>
    </citation>
    <scope>NUCLEOTIDE SEQUENCE [LARGE SCALE GENOMIC DNA]</scope>
    <source>
        <strain evidence="10">Edinburgh</strain>
    </source>
</reference>
<evidence type="ECO:0000256" key="8">
    <source>
        <dbReference type="SAM" id="SignalP"/>
    </source>
</evidence>
<dbReference type="STRING" id="70415.A0A5S6QZU8"/>
<feature type="signal peptide" evidence="8">
    <location>
        <begin position="1"/>
        <end position="16"/>
    </location>
</feature>
<evidence type="ECO:0000256" key="2">
    <source>
        <dbReference type="ARBA" id="ARBA00022737"/>
    </source>
</evidence>
<evidence type="ECO:0000313" key="11">
    <source>
        <dbReference type="WBParaSite" id="TMUE_3000012604.1"/>
    </source>
</evidence>
<feature type="transmembrane region" description="Helical" evidence="7">
    <location>
        <begin position="406"/>
        <end position="429"/>
    </location>
</feature>
<dbReference type="SMART" id="SM00032">
    <property type="entry name" value="CCP"/>
    <property type="match status" value="4"/>
</dbReference>
<evidence type="ECO:0000259" key="9">
    <source>
        <dbReference type="PROSITE" id="PS50923"/>
    </source>
</evidence>
<reference evidence="11" key="3">
    <citation type="submission" date="2019-12" db="UniProtKB">
        <authorList>
            <consortium name="WormBaseParasite"/>
        </authorList>
    </citation>
    <scope>IDENTIFICATION</scope>
</reference>
<keyword evidence="10" id="KW-1185">Reference proteome</keyword>
<dbReference type="Proteomes" id="UP000046395">
    <property type="component" value="Unassembled WGS sequence"/>
</dbReference>
<feature type="domain" description="Sushi" evidence="9">
    <location>
        <begin position="188"/>
        <end position="254"/>
    </location>
</feature>
<dbReference type="WBParaSite" id="TMUE_3000012604.1">
    <property type="protein sequence ID" value="TMUE_3000012604.1"/>
    <property type="gene ID" value="WBGene00290486"/>
</dbReference>
<evidence type="ECO:0000256" key="1">
    <source>
        <dbReference type="ARBA" id="ARBA00022659"/>
    </source>
</evidence>
<evidence type="ECO:0000313" key="10">
    <source>
        <dbReference type="Proteomes" id="UP000046395"/>
    </source>
</evidence>
<feature type="domain" description="Sushi" evidence="9">
    <location>
        <begin position="337"/>
        <end position="398"/>
    </location>
</feature>
<dbReference type="SUPFAM" id="SSF57535">
    <property type="entry name" value="Complement control module/SCR domain"/>
    <property type="match status" value="3"/>
</dbReference>
<feature type="domain" description="Sushi" evidence="9">
    <location>
        <begin position="255"/>
        <end position="335"/>
    </location>
</feature>
<evidence type="ECO:0000256" key="7">
    <source>
        <dbReference type="SAM" id="Phobius"/>
    </source>
</evidence>
<dbReference type="WBParaSite" id="TMUE_3000012604.2">
    <property type="protein sequence ID" value="TMUE_3000012604.2"/>
    <property type="gene ID" value="WBGene00290486"/>
</dbReference>
<dbReference type="CDD" id="cd00033">
    <property type="entry name" value="CCP"/>
    <property type="match status" value="2"/>
</dbReference>